<dbReference type="Proteomes" id="UP000775213">
    <property type="component" value="Unassembled WGS sequence"/>
</dbReference>
<evidence type="ECO:0000313" key="1">
    <source>
        <dbReference type="EMBL" id="KAH0459014.1"/>
    </source>
</evidence>
<gene>
    <name evidence="1" type="ORF">IEQ34_011828</name>
</gene>
<evidence type="ECO:0008006" key="3">
    <source>
        <dbReference type="Google" id="ProtNLM"/>
    </source>
</evidence>
<dbReference type="EMBL" id="JAGFBR010000011">
    <property type="protein sequence ID" value="KAH0459014.1"/>
    <property type="molecule type" value="Genomic_DNA"/>
</dbReference>
<dbReference type="AlphaFoldDB" id="A0AAV7GB59"/>
<reference evidence="1 2" key="1">
    <citation type="journal article" date="2021" name="Hortic Res">
        <title>Chromosome-scale assembly of the Dendrobium chrysotoxum genome enhances the understanding of orchid evolution.</title>
        <authorList>
            <person name="Zhang Y."/>
            <person name="Zhang G.Q."/>
            <person name="Zhang D."/>
            <person name="Liu X.D."/>
            <person name="Xu X.Y."/>
            <person name="Sun W.H."/>
            <person name="Yu X."/>
            <person name="Zhu X."/>
            <person name="Wang Z.W."/>
            <person name="Zhao X."/>
            <person name="Zhong W.Y."/>
            <person name="Chen H."/>
            <person name="Yin W.L."/>
            <person name="Huang T."/>
            <person name="Niu S.C."/>
            <person name="Liu Z.J."/>
        </authorList>
    </citation>
    <scope>NUCLEOTIDE SEQUENCE [LARGE SCALE GENOMIC DNA]</scope>
    <source>
        <strain evidence="1">Lindl</strain>
    </source>
</reference>
<sequence>MGRARASVPGVASSVDHWCRGEFSSIAFPLFCFPFSSTAKSRSFLEALSVSSSPSVSFPDLKQTSYHGFPALWVSEDEFFALAEPFTVFFHRSYLVYNCFMKLTKWSRSEDIDVDSPIIPIWISFSNLRPHFFSPRILHGLGASIR</sequence>
<protein>
    <recommendedName>
        <fullName evidence="3">DUF4283 domain-containing protein</fullName>
    </recommendedName>
</protein>
<keyword evidence="2" id="KW-1185">Reference proteome</keyword>
<accession>A0AAV7GB59</accession>
<name>A0AAV7GB59_DENCH</name>
<evidence type="ECO:0000313" key="2">
    <source>
        <dbReference type="Proteomes" id="UP000775213"/>
    </source>
</evidence>
<comment type="caution">
    <text evidence="1">The sequence shown here is derived from an EMBL/GenBank/DDBJ whole genome shotgun (WGS) entry which is preliminary data.</text>
</comment>
<organism evidence="1 2">
    <name type="scientific">Dendrobium chrysotoxum</name>
    <name type="common">Orchid</name>
    <dbReference type="NCBI Taxonomy" id="161865"/>
    <lineage>
        <taxon>Eukaryota</taxon>
        <taxon>Viridiplantae</taxon>
        <taxon>Streptophyta</taxon>
        <taxon>Embryophyta</taxon>
        <taxon>Tracheophyta</taxon>
        <taxon>Spermatophyta</taxon>
        <taxon>Magnoliopsida</taxon>
        <taxon>Liliopsida</taxon>
        <taxon>Asparagales</taxon>
        <taxon>Orchidaceae</taxon>
        <taxon>Epidendroideae</taxon>
        <taxon>Malaxideae</taxon>
        <taxon>Dendrobiinae</taxon>
        <taxon>Dendrobium</taxon>
    </lineage>
</organism>
<proteinExistence type="predicted"/>